<evidence type="ECO:0000313" key="3">
    <source>
        <dbReference type="EMBL" id="MBD8507747.1"/>
    </source>
</evidence>
<comment type="caution">
    <text evidence="3">The sequence shown here is derived from an EMBL/GenBank/DDBJ whole genome shotgun (WGS) entry which is preliminary data.</text>
</comment>
<protein>
    <submittedName>
        <fullName evidence="3">DUF3153 domain-containing protein</fullName>
    </submittedName>
</protein>
<organism evidence="3 4">
    <name type="scientific">Lolliginicoccus lacisalsi</name>
    <dbReference type="NCBI Taxonomy" id="2742202"/>
    <lineage>
        <taxon>Bacteria</taxon>
        <taxon>Bacillati</taxon>
        <taxon>Actinomycetota</taxon>
        <taxon>Actinomycetes</taxon>
        <taxon>Mycobacteriales</taxon>
        <taxon>Hoyosellaceae</taxon>
        <taxon>Lolliginicoccus</taxon>
    </lineage>
</organism>
<reference evidence="3" key="1">
    <citation type="submission" date="2020-09" db="EMBL/GenBank/DDBJ databases">
        <title>Hoyosella lacisalsi sp. nov., a halotolerant actinobacterium isolated from soil of Lake Gudzhirganskoe.</title>
        <authorList>
            <person name="Yang Q."/>
            <person name="Guo P.Y."/>
            <person name="Liu S.W."/>
            <person name="Li F.N."/>
            <person name="Sun C.H."/>
        </authorList>
    </citation>
    <scope>NUCLEOTIDE SEQUENCE</scope>
    <source>
        <strain evidence="3">G463</strain>
    </source>
</reference>
<feature type="transmembrane region" description="Helical" evidence="1">
    <location>
        <begin position="190"/>
        <end position="214"/>
    </location>
</feature>
<dbReference type="InterPro" id="IPR053807">
    <property type="entry name" value="LppM"/>
</dbReference>
<name>A0A927JF71_9ACTN</name>
<evidence type="ECO:0000259" key="2">
    <source>
        <dbReference type="Pfam" id="PF21946"/>
    </source>
</evidence>
<accession>A0A927JF71</accession>
<keyword evidence="1" id="KW-1133">Transmembrane helix</keyword>
<keyword evidence="4" id="KW-1185">Reference proteome</keyword>
<gene>
    <name evidence="3" type="ORF">HT102_14760</name>
</gene>
<dbReference type="Pfam" id="PF21946">
    <property type="entry name" value="LppM"/>
    <property type="match status" value="1"/>
</dbReference>
<dbReference type="Proteomes" id="UP000642993">
    <property type="component" value="Unassembled WGS sequence"/>
</dbReference>
<keyword evidence="1" id="KW-0472">Membrane</keyword>
<proteinExistence type="predicted"/>
<keyword evidence="1" id="KW-0812">Transmembrane</keyword>
<dbReference type="RefSeq" id="WP_192040206.1">
    <property type="nucleotide sequence ID" value="NZ_JACYWE010000010.1"/>
</dbReference>
<dbReference type="AlphaFoldDB" id="A0A927JF71"/>
<feature type="domain" description="LppM" evidence="2">
    <location>
        <begin position="31"/>
        <end position="182"/>
    </location>
</feature>
<dbReference type="EMBL" id="JACYWE010000010">
    <property type="protein sequence ID" value="MBD8507747.1"/>
    <property type="molecule type" value="Genomic_DNA"/>
</dbReference>
<sequence>MSQTALPRRARTAVATLLLATLALLLSGCLRTEVDVSINSDDRVSGRMIVAQRGGDDDTVGPQLRIQDSLRTRARVQPWTDEGFVGSELIFSDLSFADFRQLALTSSDVPGSFDVRLTRNGSDVTLTGRADLRNIGDGAQIRISVTFPSSVESTNGDQTSNRSVTWTPSAGQLSTFRAETRYTDPNTRSFAGWAGFVIGASVAAAVVVGALSWFSRNRSPKPGDLVH</sequence>
<evidence type="ECO:0000313" key="4">
    <source>
        <dbReference type="Proteomes" id="UP000642993"/>
    </source>
</evidence>
<evidence type="ECO:0000256" key="1">
    <source>
        <dbReference type="SAM" id="Phobius"/>
    </source>
</evidence>